<dbReference type="EMBL" id="CAFBMK010000077">
    <property type="protein sequence ID" value="CAB4915239.1"/>
    <property type="molecule type" value="Genomic_DNA"/>
</dbReference>
<gene>
    <name evidence="5" type="ORF">UFOPK3564_01523</name>
</gene>
<feature type="domain" description="Glycoside hydrolase family 5" evidence="4">
    <location>
        <begin position="82"/>
        <end position="146"/>
    </location>
</feature>
<evidence type="ECO:0000259" key="4">
    <source>
        <dbReference type="Pfam" id="PF00150"/>
    </source>
</evidence>
<feature type="compositionally biased region" description="Low complexity" evidence="3">
    <location>
        <begin position="15"/>
        <end position="25"/>
    </location>
</feature>
<dbReference type="SUPFAM" id="SSF51445">
    <property type="entry name" value="(Trans)glycosidases"/>
    <property type="match status" value="1"/>
</dbReference>
<organism evidence="5">
    <name type="scientific">freshwater metagenome</name>
    <dbReference type="NCBI Taxonomy" id="449393"/>
    <lineage>
        <taxon>unclassified sequences</taxon>
        <taxon>metagenomes</taxon>
        <taxon>ecological metagenomes</taxon>
    </lineage>
</organism>
<accession>A0A6J7HHY1</accession>
<dbReference type="InterPro" id="IPR052066">
    <property type="entry name" value="Glycosphingolipid_Hydrolases"/>
</dbReference>
<keyword evidence="2" id="KW-0326">Glycosidase</keyword>
<evidence type="ECO:0000256" key="3">
    <source>
        <dbReference type="SAM" id="MobiDB-lite"/>
    </source>
</evidence>
<sequence length="498" mass="51743">MSADGGPRLGSTSTAKRWAARAAAARADRPGGGRRADALRVRVDRGGERTLRTASGRRVVLRGANVIGLVDYGGVHSVVGITPADGAQAAALGLTVVRLGVSWSKVQPAPGITDQAYLAEVRRAARVFADRGIYVLLDMHHDRYAANLGQPLDTEADGAPRWAVDTGSASCDSRLGSALGFGGYYGTACAATAASALWKNKVVAGKPLQTHYGDAVLAVAAVGRELGPAYAGIELYNEPRSPEPGLPEGWAARELWPMYGTLIGRLRAAGATAPVWFDSAGTGVARFSGDPNLVYAPHVYDDVYDRAPDAGTGARLRAAYDGVVSRARGFGAAAVVGEYAGARGGPWESYRQAGLGEQDRTLSGGIVWVWKQHPTKDYGWGVLQPDGALQPDGNLAMDLGRPRLVAAAPAVASQRYDGTTLTVVTRGAGVVELWNGVAKGGAAGRGRAPVLTVDGAAPRAAARVRSAGARVTVPGAVLGGRRIRLTVPKGTHTLRLRP</sequence>
<dbReference type="Pfam" id="PF00150">
    <property type="entry name" value="Cellulase"/>
    <property type="match status" value="2"/>
</dbReference>
<dbReference type="AlphaFoldDB" id="A0A6J7HHY1"/>
<dbReference type="Gene3D" id="2.60.40.1180">
    <property type="entry name" value="Golgi alpha-mannosidase II"/>
    <property type="match status" value="1"/>
</dbReference>
<dbReference type="GO" id="GO:0000272">
    <property type="term" value="P:polysaccharide catabolic process"/>
    <property type="evidence" value="ECO:0007669"/>
    <property type="project" value="InterPro"/>
</dbReference>
<feature type="region of interest" description="Disordered" evidence="3">
    <location>
        <begin position="1"/>
        <end position="37"/>
    </location>
</feature>
<keyword evidence="1" id="KW-0378">Hydrolase</keyword>
<dbReference type="PANTHER" id="PTHR31308:SF5">
    <property type="entry name" value="ERGOSTERYL-BETA-GLUCOSIDASE"/>
    <property type="match status" value="1"/>
</dbReference>
<feature type="domain" description="Glycoside hydrolase family 5" evidence="4">
    <location>
        <begin position="232"/>
        <end position="371"/>
    </location>
</feature>
<evidence type="ECO:0000256" key="2">
    <source>
        <dbReference type="ARBA" id="ARBA00023295"/>
    </source>
</evidence>
<name>A0A6J7HHY1_9ZZZZ</name>
<protein>
    <submittedName>
        <fullName evidence="5">Unannotated protein</fullName>
    </submittedName>
</protein>
<evidence type="ECO:0000256" key="1">
    <source>
        <dbReference type="ARBA" id="ARBA00022801"/>
    </source>
</evidence>
<dbReference type="InterPro" id="IPR001547">
    <property type="entry name" value="Glyco_hydro_5"/>
</dbReference>
<dbReference type="InterPro" id="IPR017853">
    <property type="entry name" value="GH"/>
</dbReference>
<dbReference type="GO" id="GO:0004553">
    <property type="term" value="F:hydrolase activity, hydrolyzing O-glycosyl compounds"/>
    <property type="evidence" value="ECO:0007669"/>
    <property type="project" value="InterPro"/>
</dbReference>
<dbReference type="PANTHER" id="PTHR31308">
    <property type="match status" value="1"/>
</dbReference>
<dbReference type="InterPro" id="IPR013780">
    <property type="entry name" value="Glyco_hydro_b"/>
</dbReference>
<reference evidence="5" key="1">
    <citation type="submission" date="2020-05" db="EMBL/GenBank/DDBJ databases">
        <authorList>
            <person name="Chiriac C."/>
            <person name="Salcher M."/>
            <person name="Ghai R."/>
            <person name="Kavagutti S V."/>
        </authorList>
    </citation>
    <scope>NUCLEOTIDE SEQUENCE</scope>
</reference>
<evidence type="ECO:0000313" key="5">
    <source>
        <dbReference type="EMBL" id="CAB4915239.1"/>
    </source>
</evidence>
<proteinExistence type="predicted"/>
<dbReference type="Gene3D" id="3.20.20.80">
    <property type="entry name" value="Glycosidases"/>
    <property type="match status" value="1"/>
</dbReference>
<feature type="compositionally biased region" description="Basic and acidic residues" evidence="3">
    <location>
        <begin position="26"/>
        <end position="37"/>
    </location>
</feature>